<evidence type="ECO:0000256" key="1">
    <source>
        <dbReference type="SAM" id="MobiDB-lite"/>
    </source>
</evidence>
<feature type="compositionally biased region" description="Low complexity" evidence="1">
    <location>
        <begin position="117"/>
        <end position="141"/>
    </location>
</feature>
<reference evidence="2 3" key="1">
    <citation type="submission" date="2024-02" db="EMBL/GenBank/DDBJ databases">
        <title>De novo assembly and annotation of 12 fungi associated with fruit tree decline syndrome in Ontario, Canada.</title>
        <authorList>
            <person name="Sulman M."/>
            <person name="Ellouze W."/>
            <person name="Ilyukhin E."/>
        </authorList>
    </citation>
    <scope>NUCLEOTIDE SEQUENCE [LARGE SCALE GENOMIC DNA]</scope>
    <source>
        <strain evidence="2 3">FDS-637</strain>
    </source>
</reference>
<feature type="region of interest" description="Disordered" evidence="1">
    <location>
        <begin position="195"/>
        <end position="220"/>
    </location>
</feature>
<dbReference type="RefSeq" id="XP_066632083.1">
    <property type="nucleotide sequence ID" value="XM_066777988.1"/>
</dbReference>
<dbReference type="GeneID" id="92010644"/>
<evidence type="ECO:0000313" key="2">
    <source>
        <dbReference type="EMBL" id="KAL0259054.1"/>
    </source>
</evidence>
<feature type="region of interest" description="Disordered" evidence="1">
    <location>
        <begin position="399"/>
        <end position="473"/>
    </location>
</feature>
<organism evidence="2 3">
    <name type="scientific">Diplodia seriata</name>
    <dbReference type="NCBI Taxonomy" id="420778"/>
    <lineage>
        <taxon>Eukaryota</taxon>
        <taxon>Fungi</taxon>
        <taxon>Dikarya</taxon>
        <taxon>Ascomycota</taxon>
        <taxon>Pezizomycotina</taxon>
        <taxon>Dothideomycetes</taxon>
        <taxon>Dothideomycetes incertae sedis</taxon>
        <taxon>Botryosphaeriales</taxon>
        <taxon>Botryosphaeriaceae</taxon>
        <taxon>Diplodia</taxon>
    </lineage>
</organism>
<comment type="caution">
    <text evidence="2">The sequence shown here is derived from an EMBL/GenBank/DDBJ whole genome shotgun (WGS) entry which is preliminary data.</text>
</comment>
<feature type="compositionally biased region" description="Basic and acidic residues" evidence="1">
    <location>
        <begin position="43"/>
        <end position="52"/>
    </location>
</feature>
<accession>A0ABR3CEW4</accession>
<feature type="compositionally biased region" description="Polar residues" evidence="1">
    <location>
        <begin position="105"/>
        <end position="116"/>
    </location>
</feature>
<name>A0ABR3CEW4_9PEZI</name>
<sequence>MITDSPPCSPKTLMFNSIETTPVDLCKMPKLKTSATPPVPELPPRDPRRSKEMSSPTRAGLTGPRVEPGRDLRKTVAALRRMNSDAADDSRTSRRYRQLGREATSDNLTTELENTTASNAGGSSSSGSSSKGRSKYASGKAFSSPSKHFVPASTYSLVAPSPHPSVAPSTVTTSSTTADSIALSASACSAFSAATGRTSTTTTGTTATTTTPPASAAFQKPPMFGLGLNLGGGSSSRGGGGGGPGFGCGSTSNNSLTFSTRSTGIHFLGGDDSCTSLTDLILAENENIFGRRELEMANPEQTPPESGNARVWEDGEEQGFWESPSAKQQREMVERAGKDREMSSCSSLSVYATPCGGEEEMDLATTCGAAVDDCVSAAAGGVSGGSVVVVGRASSEFFDSDAENRTPTGKNGAAGGVTLGKEEGKRRRWTGRGGGGNSDRQREVLAPKVLISVQPPSEQSTPRSLYDRDGFLK</sequence>
<feature type="compositionally biased region" description="Polar residues" evidence="1">
    <location>
        <begin position="454"/>
        <end position="463"/>
    </location>
</feature>
<feature type="compositionally biased region" description="Low complexity" evidence="1">
    <location>
        <begin position="195"/>
        <end position="218"/>
    </location>
</feature>
<proteinExistence type="predicted"/>
<dbReference type="EMBL" id="JAJVCZ030000006">
    <property type="protein sequence ID" value="KAL0259054.1"/>
    <property type="molecule type" value="Genomic_DNA"/>
</dbReference>
<dbReference type="Proteomes" id="UP001430584">
    <property type="component" value="Unassembled WGS sequence"/>
</dbReference>
<feature type="region of interest" description="Disordered" evidence="1">
    <location>
        <begin position="26"/>
        <end position="146"/>
    </location>
</feature>
<protein>
    <submittedName>
        <fullName evidence="2">Uncharacterized protein</fullName>
    </submittedName>
</protein>
<keyword evidence="3" id="KW-1185">Reference proteome</keyword>
<evidence type="ECO:0000313" key="3">
    <source>
        <dbReference type="Proteomes" id="UP001430584"/>
    </source>
</evidence>
<gene>
    <name evidence="2" type="ORF">SLS55_006559</name>
</gene>